<dbReference type="InterPro" id="IPR036397">
    <property type="entry name" value="RNaseH_sf"/>
</dbReference>
<dbReference type="PROSITE" id="PS50994">
    <property type="entry name" value="INTEGRASE"/>
    <property type="match status" value="1"/>
</dbReference>
<accession>E6WSV7</accession>
<dbReference type="STRING" id="743721.Psesu_1547"/>
<dbReference type="AlphaFoldDB" id="E6WSV7"/>
<dbReference type="eggNOG" id="COG2801">
    <property type="taxonomic scope" value="Bacteria"/>
</dbReference>
<dbReference type="InterPro" id="IPR001584">
    <property type="entry name" value="Integrase_cat-core"/>
</dbReference>
<dbReference type="InterPro" id="IPR012337">
    <property type="entry name" value="RNaseH-like_sf"/>
</dbReference>
<proteinExistence type="predicted"/>
<dbReference type="EMBL" id="CP002446">
    <property type="protein sequence ID" value="ADV27394.1"/>
    <property type="molecule type" value="Genomic_DNA"/>
</dbReference>
<organism evidence="3 4">
    <name type="scientific">Pseudoxanthomonas suwonensis (strain 11-1)</name>
    <dbReference type="NCBI Taxonomy" id="743721"/>
    <lineage>
        <taxon>Bacteria</taxon>
        <taxon>Pseudomonadati</taxon>
        <taxon>Pseudomonadota</taxon>
        <taxon>Gammaproteobacteria</taxon>
        <taxon>Lysobacterales</taxon>
        <taxon>Lysobacteraceae</taxon>
        <taxon>Pseudoxanthomonas</taxon>
    </lineage>
</organism>
<dbReference type="Proteomes" id="UP000008632">
    <property type="component" value="Chromosome"/>
</dbReference>
<protein>
    <submittedName>
        <fullName evidence="3">Integrase catalytic region</fullName>
    </submittedName>
</protein>
<dbReference type="HOGENOM" id="CLU_586439_0_0_6"/>
<evidence type="ECO:0000259" key="2">
    <source>
        <dbReference type="PROSITE" id="PS50994"/>
    </source>
</evidence>
<evidence type="ECO:0000256" key="1">
    <source>
        <dbReference type="SAM" id="MobiDB-lite"/>
    </source>
</evidence>
<keyword evidence="4" id="KW-1185">Reference proteome</keyword>
<evidence type="ECO:0000313" key="4">
    <source>
        <dbReference type="Proteomes" id="UP000008632"/>
    </source>
</evidence>
<dbReference type="KEGG" id="psu:Psesu_1547"/>
<evidence type="ECO:0000313" key="3">
    <source>
        <dbReference type="EMBL" id="ADV27394.1"/>
    </source>
</evidence>
<dbReference type="SUPFAM" id="SSF53098">
    <property type="entry name" value="Ribonuclease H-like"/>
    <property type="match status" value="1"/>
</dbReference>
<feature type="region of interest" description="Disordered" evidence="1">
    <location>
        <begin position="365"/>
        <end position="388"/>
    </location>
</feature>
<dbReference type="GO" id="GO:0003676">
    <property type="term" value="F:nucleic acid binding"/>
    <property type="evidence" value="ECO:0007669"/>
    <property type="project" value="InterPro"/>
</dbReference>
<dbReference type="GO" id="GO:0015074">
    <property type="term" value="P:DNA integration"/>
    <property type="evidence" value="ECO:0007669"/>
    <property type="project" value="InterPro"/>
</dbReference>
<feature type="domain" description="Integrase catalytic" evidence="2">
    <location>
        <begin position="225"/>
        <end position="428"/>
    </location>
</feature>
<sequence length="466" mass="51211">MVKSSDVSSPAVIAFAVGSFVHSDSRTYQVESLDGSGSLLARDIETGEMARLLQDELTPSPHAFTGDLARISEEEIARALRQYSVLAPFISQKATREDVERLAKELELKRAHIYGQLSKLRAAPHFTTLIRRPRGRGKGCSLVSEAVDRVIEKQVRAAVKARLPLTVKTIFEEVEADCAQQGLKRPCMKTVRSRIETLGPELLLRKKHGVRRARERVTAMPGTIPVTAPLDIVEVDHSPLDMFVVSSQDRVCIGRASLTVVIDTFSRAVLGFHLGLEPPSALTVALALTHAVLPKSVWLSERGLSDADWPGHGLMKTLRVDNAAEFRSPDFEAACARWGIEVTYRKRKEDGAFVERFIGTVQGWCSQEPGASGNDPKKKRREKDPREDAHMTLAEAEAWLARQIVRRYHLARHSSLGMAPLQAWRAGLIASATPKAILLGGGDPKSYKGLHAYNEAATLENVIGGV</sequence>
<dbReference type="RefSeq" id="WP_013535222.1">
    <property type="nucleotide sequence ID" value="NC_014924.1"/>
</dbReference>
<name>E6WSV7_PSEUU</name>
<gene>
    <name evidence="3" type="ordered locus">Psesu_1547</name>
</gene>
<dbReference type="Gene3D" id="3.30.420.10">
    <property type="entry name" value="Ribonuclease H-like superfamily/Ribonuclease H"/>
    <property type="match status" value="1"/>
</dbReference>
<reference evidence="3 4" key="1">
    <citation type="submission" date="2011-01" db="EMBL/GenBank/DDBJ databases">
        <title>Complete sequence of Pseudoxanthomonas suwonensis 11-1.</title>
        <authorList>
            <consortium name="US DOE Joint Genome Institute"/>
            <person name="Lucas S."/>
            <person name="Copeland A."/>
            <person name="Lapidus A."/>
            <person name="Cheng J.-F."/>
            <person name="Goodwin L."/>
            <person name="Pitluck S."/>
            <person name="Teshima H."/>
            <person name="Detter J.C."/>
            <person name="Han C."/>
            <person name="Tapia R."/>
            <person name="Land M."/>
            <person name="Hauser L."/>
            <person name="Kyrpides N."/>
            <person name="Ivanova N."/>
            <person name="Ovchinnikova G."/>
            <person name="Siebers A.K."/>
            <person name="Allgaier M."/>
            <person name="Thelen M.P."/>
            <person name="Hugenholtz P."/>
            <person name="Gladden J."/>
            <person name="Woyke T."/>
        </authorList>
    </citation>
    <scope>NUCLEOTIDE SEQUENCE [LARGE SCALE GENOMIC DNA]</scope>
    <source>
        <strain evidence="4">11-1</strain>
    </source>
</reference>